<reference evidence="1 2" key="1">
    <citation type="submission" date="2015-11" db="EMBL/GenBank/DDBJ databases">
        <title>Complete genome sequencing of a biphenyl-degrading bacterium, Pseudomonas putida KF715 (=NBRC110667).</title>
        <authorList>
            <person name="Suenaga H."/>
            <person name="Fujihara N."/>
            <person name="Watanabe T."/>
            <person name="Hirose J."/>
            <person name="Kimura N."/>
            <person name="Yamazoe A."/>
            <person name="Hosoyama A."/>
            <person name="Shimodaira J."/>
            <person name="Furukawa K."/>
        </authorList>
    </citation>
    <scope>NUCLEOTIDE SEQUENCE [LARGE SCALE GENOMIC DNA]</scope>
    <source>
        <strain evidence="1 2">KF715</strain>
    </source>
</reference>
<evidence type="ECO:0000313" key="2">
    <source>
        <dbReference type="Proteomes" id="UP000218731"/>
    </source>
</evidence>
<gene>
    <name evidence="1" type="ORF">KF715C_ch27330</name>
</gene>
<dbReference type="EMBL" id="AP015029">
    <property type="protein sequence ID" value="BAW23306.1"/>
    <property type="molecule type" value="Genomic_DNA"/>
</dbReference>
<name>A0A1L7NCV8_PSEPU</name>
<protein>
    <submittedName>
        <fullName evidence="1">Lipoprotein</fullName>
    </submittedName>
</protein>
<dbReference type="AlphaFoldDB" id="A0A1L7NCV8"/>
<keyword evidence="1" id="KW-0449">Lipoprotein</keyword>
<proteinExistence type="predicted"/>
<dbReference type="Proteomes" id="UP000218731">
    <property type="component" value="Chromosome 1"/>
</dbReference>
<accession>A0A1L7NCV8</accession>
<sequence length="200" mass="21763">MTASDAVRYQNPDHTGAAEIVQPTCAPAAVFTCEMAERTYLAGYGVLVSGILKAPAPGAPIMRTMMLLLAITAVTGCQSPLPSANPQMAWVDFSVPFPNDRLLMAERLDKQRLRDGRFFQVSPGRHELIVRFDYEVGGGGGLSLMGGTTVRECYLTVPYANFQAGQRYVLEGRSMALTPEARLYDAKGEVVAEVSEFYCL</sequence>
<evidence type="ECO:0000313" key="1">
    <source>
        <dbReference type="EMBL" id="BAW23306.1"/>
    </source>
</evidence>
<organism evidence="1 2">
    <name type="scientific">Pseudomonas putida</name>
    <name type="common">Arthrobacter siderocapsulatus</name>
    <dbReference type="NCBI Taxonomy" id="303"/>
    <lineage>
        <taxon>Bacteria</taxon>
        <taxon>Pseudomonadati</taxon>
        <taxon>Pseudomonadota</taxon>
        <taxon>Gammaproteobacteria</taxon>
        <taxon>Pseudomonadales</taxon>
        <taxon>Pseudomonadaceae</taxon>
        <taxon>Pseudomonas</taxon>
    </lineage>
</organism>